<evidence type="ECO:0000313" key="2">
    <source>
        <dbReference type="Proteomes" id="UP000078410"/>
    </source>
</evidence>
<dbReference type="EMBL" id="LXER01000017">
    <property type="protein sequence ID" value="OAT32005.1"/>
    <property type="molecule type" value="Genomic_DNA"/>
</dbReference>
<protein>
    <submittedName>
        <fullName evidence="1">Uncharacterized protein</fullName>
    </submittedName>
</protein>
<organism evidence="1 2">
    <name type="scientific">Buttiauxella brennerae ATCC 51605</name>
    <dbReference type="NCBI Taxonomy" id="1354251"/>
    <lineage>
        <taxon>Bacteria</taxon>
        <taxon>Pseudomonadati</taxon>
        <taxon>Pseudomonadota</taxon>
        <taxon>Gammaproteobacteria</taxon>
        <taxon>Enterobacterales</taxon>
        <taxon>Enterobacteriaceae</taxon>
        <taxon>Buttiauxella</taxon>
    </lineage>
</organism>
<dbReference type="Proteomes" id="UP000078410">
    <property type="component" value="Unassembled WGS sequence"/>
</dbReference>
<dbReference type="PATRIC" id="fig|1354251.4.peg.1958"/>
<dbReference type="AlphaFoldDB" id="A0A1B7IQJ6"/>
<sequence length="44" mass="4982">MDSKGNHLHPSHCEECTDAAMKAIEHYYDVADKPPVWGNWTPAK</sequence>
<evidence type="ECO:0000313" key="1">
    <source>
        <dbReference type="EMBL" id="OAT32005.1"/>
    </source>
</evidence>
<gene>
    <name evidence="1" type="ORF">M975_1897</name>
</gene>
<keyword evidence="2" id="KW-1185">Reference proteome</keyword>
<name>A0A1B7IQJ6_9ENTR</name>
<proteinExistence type="predicted"/>
<accession>A0A1B7IQJ6</accession>
<comment type="caution">
    <text evidence="1">The sequence shown here is derived from an EMBL/GenBank/DDBJ whole genome shotgun (WGS) entry which is preliminary data.</text>
</comment>
<reference evidence="1 2" key="1">
    <citation type="submission" date="2016-04" db="EMBL/GenBank/DDBJ databases">
        <title>ATOL: Assembling a taxonomically balanced genome-scale reconstruction of the evolutionary history of the Enterobacteriaceae.</title>
        <authorList>
            <person name="Plunkett G.III."/>
            <person name="Neeno-Eckwall E.C."/>
            <person name="Glasner J.D."/>
            <person name="Perna N.T."/>
        </authorList>
    </citation>
    <scope>NUCLEOTIDE SEQUENCE [LARGE SCALE GENOMIC DNA]</scope>
    <source>
        <strain evidence="1 2">ATCC 51605</strain>
    </source>
</reference>